<dbReference type="Pfam" id="PF13460">
    <property type="entry name" value="NAD_binding_10"/>
    <property type="match status" value="1"/>
</dbReference>
<proteinExistence type="predicted"/>
<dbReference type="RefSeq" id="WP_070791449.1">
    <property type="nucleotide sequence ID" value="NZ_MKIR01000002.1"/>
</dbReference>
<dbReference type="STRING" id="1859473.BG261_08900"/>
<dbReference type="EMBL" id="MKIR01000002">
    <property type="protein sequence ID" value="OFI50229.1"/>
    <property type="molecule type" value="Genomic_DNA"/>
</dbReference>
<dbReference type="PANTHER" id="PTHR43355:SF2">
    <property type="entry name" value="FLAVIN REDUCTASE (NADPH)"/>
    <property type="match status" value="1"/>
</dbReference>
<accession>A0A1E8GPS4</accession>
<dbReference type="InterPro" id="IPR036291">
    <property type="entry name" value="NAD(P)-bd_dom_sf"/>
</dbReference>
<gene>
    <name evidence="2" type="ORF">BG261_08900</name>
</gene>
<dbReference type="Proteomes" id="UP000178622">
    <property type="component" value="Unassembled WGS sequence"/>
</dbReference>
<organism evidence="2 3">
    <name type="scientific">Floricoccus tropicus</name>
    <dbReference type="NCBI Taxonomy" id="1859473"/>
    <lineage>
        <taxon>Bacteria</taxon>
        <taxon>Bacillati</taxon>
        <taxon>Bacillota</taxon>
        <taxon>Bacilli</taxon>
        <taxon>Lactobacillales</taxon>
        <taxon>Streptococcaceae</taxon>
        <taxon>Floricoccus</taxon>
    </lineage>
</organism>
<comment type="caution">
    <text evidence="2">The sequence shown here is derived from an EMBL/GenBank/DDBJ whole genome shotgun (WGS) entry which is preliminary data.</text>
</comment>
<dbReference type="InterPro" id="IPR051606">
    <property type="entry name" value="Polyketide_Oxido-like"/>
</dbReference>
<dbReference type="Gene3D" id="3.40.50.720">
    <property type="entry name" value="NAD(P)-binding Rossmann-like Domain"/>
    <property type="match status" value="1"/>
</dbReference>
<sequence>MKIAVVAANGAAGQHIVEEAVNRGHEVTAFVRSENKSKAQNVVVKDLYEITSDDLKGFDVVVDAFGNFNMDQLDQHSTSLIHLADQLSHAQARLLVVGGAGSLYTDKSEELQVKDEAAFPDIFRPLAQAMSDALDLLRKRTDVKWTYLSPAEDFDAEGPRTGSYVLAGEVREFNSKGKSYISYADYAIAMNDLAEKANHIHERVSVYTA</sequence>
<evidence type="ECO:0000259" key="1">
    <source>
        <dbReference type="Pfam" id="PF13460"/>
    </source>
</evidence>
<dbReference type="SUPFAM" id="SSF51735">
    <property type="entry name" value="NAD(P)-binding Rossmann-fold domains"/>
    <property type="match status" value="1"/>
</dbReference>
<dbReference type="GO" id="GO:0016646">
    <property type="term" value="F:oxidoreductase activity, acting on the CH-NH group of donors, NAD or NADP as acceptor"/>
    <property type="evidence" value="ECO:0007669"/>
    <property type="project" value="TreeGrafter"/>
</dbReference>
<evidence type="ECO:0000313" key="3">
    <source>
        <dbReference type="Proteomes" id="UP000178622"/>
    </source>
</evidence>
<reference evidence="3" key="1">
    <citation type="submission" date="2016-09" db="EMBL/GenBank/DDBJ databases">
        <title>Draft genome sequence of a novel species of the family Streptococcaceae isolated from flowers.</title>
        <authorList>
            <person name="Chuah L.-O."/>
            <person name="Yap K.-P."/>
            <person name="Thong K.L."/>
            <person name="Liong M.T."/>
            <person name="Ahmad R."/>
            <person name="Rusul G."/>
        </authorList>
    </citation>
    <scope>NUCLEOTIDE SEQUENCE [LARGE SCALE GENOMIC DNA]</scope>
    <source>
        <strain evidence="3">DF1</strain>
    </source>
</reference>
<keyword evidence="3" id="KW-1185">Reference proteome</keyword>
<protein>
    <submittedName>
        <fullName evidence="2">NADH-flavin reductase</fullName>
    </submittedName>
</protein>
<dbReference type="PANTHER" id="PTHR43355">
    <property type="entry name" value="FLAVIN REDUCTASE (NADPH)"/>
    <property type="match status" value="1"/>
</dbReference>
<evidence type="ECO:0000313" key="2">
    <source>
        <dbReference type="EMBL" id="OFI50229.1"/>
    </source>
</evidence>
<dbReference type="OrthoDB" id="9785372at2"/>
<dbReference type="InterPro" id="IPR016040">
    <property type="entry name" value="NAD(P)-bd_dom"/>
</dbReference>
<name>A0A1E8GPS4_9LACT</name>
<feature type="domain" description="NAD(P)-binding" evidence="1">
    <location>
        <begin position="8"/>
        <end position="187"/>
    </location>
</feature>
<dbReference type="AlphaFoldDB" id="A0A1E8GPS4"/>